<protein>
    <submittedName>
        <fullName evidence="6">LysR family transcriptional activator of nhaA</fullName>
    </submittedName>
</protein>
<dbReference type="InterPro" id="IPR036388">
    <property type="entry name" value="WH-like_DNA-bd_sf"/>
</dbReference>
<keyword evidence="3" id="KW-0238">DNA-binding</keyword>
<dbReference type="Pfam" id="PF00126">
    <property type="entry name" value="HTH_1"/>
    <property type="match status" value="1"/>
</dbReference>
<organism evidence="6 7">
    <name type="scientific">Oceanibaculum indicum</name>
    <dbReference type="NCBI Taxonomy" id="526216"/>
    <lineage>
        <taxon>Bacteria</taxon>
        <taxon>Pseudomonadati</taxon>
        <taxon>Pseudomonadota</taxon>
        <taxon>Alphaproteobacteria</taxon>
        <taxon>Rhodospirillales</taxon>
        <taxon>Oceanibaculaceae</taxon>
        <taxon>Oceanibaculum</taxon>
    </lineage>
</organism>
<dbReference type="OrthoDB" id="155872at2"/>
<evidence type="ECO:0000313" key="7">
    <source>
        <dbReference type="Proteomes" id="UP000277424"/>
    </source>
</evidence>
<evidence type="ECO:0000256" key="4">
    <source>
        <dbReference type="ARBA" id="ARBA00023163"/>
    </source>
</evidence>
<dbReference type="PRINTS" id="PR00039">
    <property type="entry name" value="HTHLYSR"/>
</dbReference>
<dbReference type="CDD" id="cd05466">
    <property type="entry name" value="PBP2_LTTR_substrate"/>
    <property type="match status" value="1"/>
</dbReference>
<dbReference type="InterPro" id="IPR005119">
    <property type="entry name" value="LysR_subst-bd"/>
</dbReference>
<accession>A0A420WN10</accession>
<evidence type="ECO:0000259" key="5">
    <source>
        <dbReference type="PROSITE" id="PS50931"/>
    </source>
</evidence>
<evidence type="ECO:0000256" key="2">
    <source>
        <dbReference type="ARBA" id="ARBA00023015"/>
    </source>
</evidence>
<evidence type="ECO:0000256" key="3">
    <source>
        <dbReference type="ARBA" id="ARBA00023125"/>
    </source>
</evidence>
<dbReference type="Proteomes" id="UP000277424">
    <property type="component" value="Unassembled WGS sequence"/>
</dbReference>
<dbReference type="Gene3D" id="1.10.10.10">
    <property type="entry name" value="Winged helix-like DNA-binding domain superfamily/Winged helix DNA-binding domain"/>
    <property type="match status" value="1"/>
</dbReference>
<evidence type="ECO:0000256" key="1">
    <source>
        <dbReference type="ARBA" id="ARBA00009437"/>
    </source>
</evidence>
<gene>
    <name evidence="6" type="ORF">BCL74_0167</name>
</gene>
<sequence length="298" mass="32058">MAHLNLHHLRLFRAVASDGTLTGAARTLNLSQSALSTQLRALEASLGQDLFERRGRSLVLTEAGRIALDHAEAIFRTADDLTATLRETGRARRALRIGALATLSRNFQLRFLQPLIGRADVEVILRSGPQDQLLRGLEGLSLDVVLTNLAPARDAASPWLVHRLDEQPVGLIGTPARLAAGRRTRPLKDLLASEPLIVPTPETGLRAAFDALASRLGVTPVFAAEVDDMAMIRLLARADAGLAIIPPIVVRDELAAGTLVEAARLDGISEPFFAVTLQRRYPNPLLTDVLGPKQDGGS</sequence>
<feature type="domain" description="HTH lysR-type" evidence="5">
    <location>
        <begin position="4"/>
        <end position="61"/>
    </location>
</feature>
<dbReference type="InterPro" id="IPR036390">
    <property type="entry name" value="WH_DNA-bd_sf"/>
</dbReference>
<dbReference type="SUPFAM" id="SSF53850">
    <property type="entry name" value="Periplasmic binding protein-like II"/>
    <property type="match status" value="1"/>
</dbReference>
<evidence type="ECO:0000313" key="6">
    <source>
        <dbReference type="EMBL" id="RKQ72403.1"/>
    </source>
</evidence>
<comment type="similarity">
    <text evidence="1">Belongs to the LysR transcriptional regulatory family.</text>
</comment>
<dbReference type="SUPFAM" id="SSF46785">
    <property type="entry name" value="Winged helix' DNA-binding domain"/>
    <property type="match status" value="1"/>
</dbReference>
<proteinExistence type="inferred from homology"/>
<dbReference type="GO" id="GO:0000976">
    <property type="term" value="F:transcription cis-regulatory region binding"/>
    <property type="evidence" value="ECO:0007669"/>
    <property type="project" value="TreeGrafter"/>
</dbReference>
<dbReference type="PROSITE" id="PS50931">
    <property type="entry name" value="HTH_LYSR"/>
    <property type="match status" value="1"/>
</dbReference>
<name>A0A420WN10_9PROT</name>
<dbReference type="Gene3D" id="3.40.190.10">
    <property type="entry name" value="Periplasmic binding protein-like II"/>
    <property type="match status" value="2"/>
</dbReference>
<dbReference type="PANTHER" id="PTHR30126:SF98">
    <property type="entry name" value="HTH-TYPE TRANSCRIPTIONAL ACTIVATOR BAUR"/>
    <property type="match status" value="1"/>
</dbReference>
<keyword evidence="4" id="KW-0804">Transcription</keyword>
<dbReference type="PANTHER" id="PTHR30126">
    <property type="entry name" value="HTH-TYPE TRANSCRIPTIONAL REGULATOR"/>
    <property type="match status" value="1"/>
</dbReference>
<dbReference type="EMBL" id="RBIG01000001">
    <property type="protein sequence ID" value="RKQ72403.1"/>
    <property type="molecule type" value="Genomic_DNA"/>
</dbReference>
<dbReference type="GO" id="GO:0003700">
    <property type="term" value="F:DNA-binding transcription factor activity"/>
    <property type="evidence" value="ECO:0007669"/>
    <property type="project" value="InterPro"/>
</dbReference>
<reference evidence="6 7" key="1">
    <citation type="submission" date="2018-10" db="EMBL/GenBank/DDBJ databases">
        <title>Comparative analysis of microorganisms from saline springs in Andes Mountain Range, Colombia.</title>
        <authorList>
            <person name="Rubin E."/>
        </authorList>
    </citation>
    <scope>NUCLEOTIDE SEQUENCE [LARGE SCALE GENOMIC DNA]</scope>
    <source>
        <strain evidence="6 7">USBA 36</strain>
    </source>
</reference>
<dbReference type="FunFam" id="1.10.10.10:FF:000001">
    <property type="entry name" value="LysR family transcriptional regulator"/>
    <property type="match status" value="1"/>
</dbReference>
<dbReference type="Pfam" id="PF03466">
    <property type="entry name" value="LysR_substrate"/>
    <property type="match status" value="1"/>
</dbReference>
<dbReference type="AlphaFoldDB" id="A0A420WN10"/>
<comment type="caution">
    <text evidence="6">The sequence shown here is derived from an EMBL/GenBank/DDBJ whole genome shotgun (WGS) entry which is preliminary data.</text>
</comment>
<keyword evidence="2" id="KW-0805">Transcription regulation</keyword>
<dbReference type="InterPro" id="IPR000847">
    <property type="entry name" value="LysR_HTH_N"/>
</dbReference>
<dbReference type="RefSeq" id="WP_121216800.1">
    <property type="nucleotide sequence ID" value="NZ_RBIG01000001.1"/>
</dbReference>